<protein>
    <submittedName>
        <fullName evidence="1">Uncharacterized protein</fullName>
    </submittedName>
</protein>
<dbReference type="AlphaFoldDB" id="A2Q301"/>
<organism evidence="1">
    <name type="scientific">Medicago truncatula</name>
    <name type="common">Barrel medic</name>
    <name type="synonym">Medicago tribuloides</name>
    <dbReference type="NCBI Taxonomy" id="3880"/>
    <lineage>
        <taxon>Eukaryota</taxon>
        <taxon>Viridiplantae</taxon>
        <taxon>Streptophyta</taxon>
        <taxon>Embryophyta</taxon>
        <taxon>Tracheophyta</taxon>
        <taxon>Spermatophyta</taxon>
        <taxon>Magnoliopsida</taxon>
        <taxon>eudicotyledons</taxon>
        <taxon>Gunneridae</taxon>
        <taxon>Pentapetalae</taxon>
        <taxon>rosids</taxon>
        <taxon>fabids</taxon>
        <taxon>Fabales</taxon>
        <taxon>Fabaceae</taxon>
        <taxon>Papilionoideae</taxon>
        <taxon>50 kb inversion clade</taxon>
        <taxon>NPAAA clade</taxon>
        <taxon>Hologalegina</taxon>
        <taxon>IRL clade</taxon>
        <taxon>Trifolieae</taxon>
        <taxon>Medicago</taxon>
    </lineage>
</organism>
<sequence length="52" mass="5568">MSNCMRSSFCSGGGSRVIVGMIVRDREKVGASVSCNDEAVLCSNNDARQQLE</sequence>
<reference evidence="1" key="2">
    <citation type="submission" date="2007-03" db="EMBL/GenBank/DDBJ databases">
        <authorList>
            <consortium name="The International Medicago Genome Annotation Group"/>
        </authorList>
    </citation>
    <scope>NUCLEOTIDE SEQUENCE</scope>
</reference>
<gene>
    <name evidence="1" type="ORF">MtrDRAFT_AC153128g23v2</name>
</gene>
<evidence type="ECO:0000313" key="1">
    <source>
        <dbReference type="EMBL" id="ABN08001.1"/>
    </source>
</evidence>
<accession>A2Q301</accession>
<reference evidence="1" key="1">
    <citation type="submission" date="2004-12" db="EMBL/GenBank/DDBJ databases">
        <authorList>
            <person name="Town C.D."/>
        </authorList>
    </citation>
    <scope>NUCLEOTIDE SEQUENCE</scope>
</reference>
<name>A2Q301_MEDTR</name>
<proteinExistence type="predicted"/>
<dbReference type="EMBL" id="AC153128">
    <property type="protein sequence ID" value="ABN08001.1"/>
    <property type="molecule type" value="Genomic_DNA"/>
</dbReference>